<evidence type="ECO:0000256" key="3">
    <source>
        <dbReference type="ARBA" id="ARBA00022692"/>
    </source>
</evidence>
<dbReference type="GO" id="GO:0007166">
    <property type="term" value="P:cell surface receptor signaling pathway"/>
    <property type="evidence" value="ECO:0007669"/>
    <property type="project" value="TreeGrafter"/>
</dbReference>
<reference evidence="14" key="1">
    <citation type="submission" date="2025-08" db="UniProtKB">
        <authorList>
            <consortium name="RefSeq"/>
        </authorList>
    </citation>
    <scope>IDENTIFICATION</scope>
</reference>
<evidence type="ECO:0000256" key="1">
    <source>
        <dbReference type="ARBA" id="ARBA00004251"/>
    </source>
</evidence>
<sequence length="177" mass="20209">MFAASFSTPKLEKEEAVQGDEKVFLCHSTGGYPTPAVYWLINDSEEPPAGSVRTQMTSLPDNLYNITSHLTLNISHDSIVSCIIDNQSMNQTVMSTYGVEARPVRNRASSAMWMFSTGLCVVVGIMVIAGVAYQIHLDKINKRKKEEHKQQWRGYKRRYQFRLEDELMNQEQRETDV</sequence>
<dbReference type="InterPro" id="IPR013162">
    <property type="entry name" value="CD80_C2-set"/>
</dbReference>
<evidence type="ECO:0000313" key="13">
    <source>
        <dbReference type="Proteomes" id="UP000695023"/>
    </source>
</evidence>
<dbReference type="InterPro" id="IPR051713">
    <property type="entry name" value="T-cell_Activation_Regulation"/>
</dbReference>
<dbReference type="CDD" id="cd00098">
    <property type="entry name" value="IgC1"/>
    <property type="match status" value="1"/>
</dbReference>
<evidence type="ECO:0000256" key="7">
    <source>
        <dbReference type="ARBA" id="ARBA00023157"/>
    </source>
</evidence>
<evidence type="ECO:0000256" key="2">
    <source>
        <dbReference type="ARBA" id="ARBA00022475"/>
    </source>
</evidence>
<dbReference type="PROSITE" id="PS50835">
    <property type="entry name" value="IG_LIKE"/>
    <property type="match status" value="1"/>
</dbReference>
<keyword evidence="6 11" id="KW-0472">Membrane</keyword>
<name>A0A9Y3RAC4_9CICH</name>
<proteinExistence type="predicted"/>
<accession>A0A9Y3RAC4</accession>
<organism evidence="13 14">
    <name type="scientific">Pundamilia nyererei</name>
    <dbReference type="NCBI Taxonomy" id="303518"/>
    <lineage>
        <taxon>Eukaryota</taxon>
        <taxon>Metazoa</taxon>
        <taxon>Chordata</taxon>
        <taxon>Craniata</taxon>
        <taxon>Vertebrata</taxon>
        <taxon>Euteleostomi</taxon>
        <taxon>Actinopterygii</taxon>
        <taxon>Neopterygii</taxon>
        <taxon>Teleostei</taxon>
        <taxon>Neoteleostei</taxon>
        <taxon>Acanthomorphata</taxon>
        <taxon>Ovalentaria</taxon>
        <taxon>Cichlomorphae</taxon>
        <taxon>Cichliformes</taxon>
        <taxon>Cichlidae</taxon>
        <taxon>African cichlids</taxon>
        <taxon>Pseudocrenilabrinae</taxon>
        <taxon>Haplochromini</taxon>
        <taxon>Pundamilia</taxon>
    </lineage>
</organism>
<keyword evidence="10" id="KW-0393">Immunoglobulin domain</keyword>
<evidence type="ECO:0000313" key="14">
    <source>
        <dbReference type="RefSeq" id="XP_005735003.1"/>
    </source>
</evidence>
<dbReference type="InterPro" id="IPR007110">
    <property type="entry name" value="Ig-like_dom"/>
</dbReference>
<evidence type="ECO:0000259" key="12">
    <source>
        <dbReference type="PROSITE" id="PS50835"/>
    </source>
</evidence>
<keyword evidence="9" id="KW-0325">Glycoprotein</keyword>
<dbReference type="SUPFAM" id="SSF48726">
    <property type="entry name" value="Immunoglobulin"/>
    <property type="match status" value="1"/>
</dbReference>
<dbReference type="GO" id="GO:0042130">
    <property type="term" value="P:negative regulation of T cell proliferation"/>
    <property type="evidence" value="ECO:0007669"/>
    <property type="project" value="TreeGrafter"/>
</dbReference>
<keyword evidence="7" id="KW-1015">Disulfide bond</keyword>
<keyword evidence="2" id="KW-1003">Cell membrane</keyword>
<dbReference type="GO" id="GO:0042102">
    <property type="term" value="P:positive regulation of T cell proliferation"/>
    <property type="evidence" value="ECO:0007669"/>
    <property type="project" value="TreeGrafter"/>
</dbReference>
<comment type="subcellular location">
    <subcellularLocation>
        <location evidence="1">Cell membrane</location>
        <topology evidence="1">Single-pass type I membrane protein</topology>
    </subcellularLocation>
</comment>
<dbReference type="GO" id="GO:0006955">
    <property type="term" value="P:immune response"/>
    <property type="evidence" value="ECO:0007669"/>
    <property type="project" value="TreeGrafter"/>
</dbReference>
<evidence type="ECO:0000256" key="10">
    <source>
        <dbReference type="ARBA" id="ARBA00023319"/>
    </source>
</evidence>
<evidence type="ECO:0000256" key="5">
    <source>
        <dbReference type="ARBA" id="ARBA00022989"/>
    </source>
</evidence>
<dbReference type="Pfam" id="PF08205">
    <property type="entry name" value="C2-set_2"/>
    <property type="match status" value="1"/>
</dbReference>
<protein>
    <submittedName>
        <fullName evidence="14">T-lymphocyte activation antigen CD80-like</fullName>
    </submittedName>
</protein>
<evidence type="ECO:0000256" key="11">
    <source>
        <dbReference type="SAM" id="Phobius"/>
    </source>
</evidence>
<keyword evidence="8" id="KW-0675">Receptor</keyword>
<keyword evidence="5 11" id="KW-1133">Transmembrane helix</keyword>
<keyword evidence="13" id="KW-1185">Reference proteome</keyword>
<gene>
    <name evidence="14" type="primary">LOC102212534</name>
</gene>
<keyword evidence="3 11" id="KW-0812">Transmembrane</keyword>
<dbReference type="Gene3D" id="2.60.40.10">
    <property type="entry name" value="Immunoglobulins"/>
    <property type="match status" value="1"/>
</dbReference>
<dbReference type="GO" id="GO:0071222">
    <property type="term" value="P:cellular response to lipopolysaccharide"/>
    <property type="evidence" value="ECO:0007669"/>
    <property type="project" value="TreeGrafter"/>
</dbReference>
<evidence type="ECO:0000256" key="4">
    <source>
        <dbReference type="ARBA" id="ARBA00022729"/>
    </source>
</evidence>
<feature type="domain" description="Ig-like" evidence="12">
    <location>
        <begin position="9"/>
        <end position="95"/>
    </location>
</feature>
<dbReference type="Proteomes" id="UP000695023">
    <property type="component" value="Unplaced"/>
</dbReference>
<evidence type="ECO:0000256" key="9">
    <source>
        <dbReference type="ARBA" id="ARBA00023180"/>
    </source>
</evidence>
<dbReference type="AlphaFoldDB" id="A0A9Y3RAC4"/>
<keyword evidence="4" id="KW-0732">Signal</keyword>
<dbReference type="PANTHER" id="PTHR25466:SF2">
    <property type="entry name" value="T-LYMPHOCYTE ACTIVATION ANTIGEN CD86"/>
    <property type="match status" value="1"/>
</dbReference>
<evidence type="ECO:0000256" key="8">
    <source>
        <dbReference type="ARBA" id="ARBA00023170"/>
    </source>
</evidence>
<dbReference type="GeneID" id="102212534"/>
<dbReference type="InterPro" id="IPR013783">
    <property type="entry name" value="Ig-like_fold"/>
</dbReference>
<dbReference type="InterPro" id="IPR036179">
    <property type="entry name" value="Ig-like_dom_sf"/>
</dbReference>
<dbReference type="PANTHER" id="PTHR25466">
    <property type="entry name" value="T-LYMPHOCYTE ACTIVATION ANTIGEN"/>
    <property type="match status" value="1"/>
</dbReference>
<evidence type="ECO:0000256" key="6">
    <source>
        <dbReference type="ARBA" id="ARBA00023136"/>
    </source>
</evidence>
<dbReference type="GO" id="GO:0031295">
    <property type="term" value="P:T cell costimulation"/>
    <property type="evidence" value="ECO:0007669"/>
    <property type="project" value="TreeGrafter"/>
</dbReference>
<dbReference type="RefSeq" id="XP_005735003.1">
    <property type="nucleotide sequence ID" value="XM_005734946.1"/>
</dbReference>
<feature type="transmembrane region" description="Helical" evidence="11">
    <location>
        <begin position="112"/>
        <end position="135"/>
    </location>
</feature>
<dbReference type="GO" id="GO:0009897">
    <property type="term" value="C:external side of plasma membrane"/>
    <property type="evidence" value="ECO:0007669"/>
    <property type="project" value="TreeGrafter"/>
</dbReference>